<dbReference type="RefSeq" id="WP_072864577.1">
    <property type="nucleotide sequence ID" value="NZ_FQUI01000017.1"/>
</dbReference>
<dbReference type="GO" id="GO:0006086">
    <property type="term" value="P:pyruvate decarboxylation to acetyl-CoA"/>
    <property type="evidence" value="ECO:0007669"/>
    <property type="project" value="InterPro"/>
</dbReference>
<evidence type="ECO:0000259" key="5">
    <source>
        <dbReference type="PROSITE" id="PS50968"/>
    </source>
</evidence>
<dbReference type="InterPro" id="IPR000089">
    <property type="entry name" value="Biotin_lipoyl"/>
</dbReference>
<dbReference type="PANTHER" id="PTHR23151">
    <property type="entry name" value="DIHYDROLIPOAMIDE ACETYL/SUCCINYL-TRANSFERASE-RELATED"/>
    <property type="match status" value="1"/>
</dbReference>
<dbReference type="PROSITE" id="PS50968">
    <property type="entry name" value="BIOTINYL_LIPOYL"/>
    <property type="match status" value="1"/>
</dbReference>
<dbReference type="STRING" id="1122195.SAMN02745164_01250"/>
<dbReference type="OrthoDB" id="9805770at2"/>
<accession>A0A1M4WRI9</accession>
<evidence type="ECO:0000256" key="3">
    <source>
        <dbReference type="ARBA" id="ARBA00022823"/>
    </source>
</evidence>
<evidence type="ECO:0000256" key="1">
    <source>
        <dbReference type="ARBA" id="ARBA00001938"/>
    </source>
</evidence>
<dbReference type="PROSITE" id="PS51826">
    <property type="entry name" value="PSBD"/>
    <property type="match status" value="1"/>
</dbReference>
<dbReference type="Pfam" id="PF00364">
    <property type="entry name" value="Biotin_lipoyl"/>
    <property type="match status" value="1"/>
</dbReference>
<keyword evidence="4" id="KW-0808">Transferase</keyword>
<dbReference type="InterPro" id="IPR011053">
    <property type="entry name" value="Single_hybrid_motif"/>
</dbReference>
<dbReference type="InterPro" id="IPR036625">
    <property type="entry name" value="E3-bd_dom_sf"/>
</dbReference>
<dbReference type="SUPFAM" id="SSF51230">
    <property type="entry name" value="Single hybrid motif"/>
    <property type="match status" value="1"/>
</dbReference>
<dbReference type="AlphaFoldDB" id="A0A1M4WRI9"/>
<dbReference type="InterPro" id="IPR001078">
    <property type="entry name" value="2-oxoacid_DH_actylTfrase"/>
</dbReference>
<comment type="caution">
    <text evidence="7">The sequence shown here is derived from an EMBL/GenBank/DDBJ whole genome shotgun (WGS) entry which is preliminary data.</text>
</comment>
<dbReference type="Gene3D" id="4.10.320.10">
    <property type="entry name" value="E3-binding domain"/>
    <property type="match status" value="1"/>
</dbReference>
<dbReference type="InterPro" id="IPR023213">
    <property type="entry name" value="CAT-like_dom_sf"/>
</dbReference>
<comment type="cofactor">
    <cofactor evidence="1 4">
        <name>(R)-lipoate</name>
        <dbReference type="ChEBI" id="CHEBI:83088"/>
    </cofactor>
</comment>
<dbReference type="InterPro" id="IPR004167">
    <property type="entry name" value="PSBD"/>
</dbReference>
<dbReference type="Gene3D" id="3.30.559.10">
    <property type="entry name" value="Chloramphenicol acetyltransferase-like domain"/>
    <property type="match status" value="1"/>
</dbReference>
<dbReference type="FunFam" id="2.40.50.100:FF:000010">
    <property type="entry name" value="Acetyltransferase component of pyruvate dehydrogenase complex"/>
    <property type="match status" value="1"/>
</dbReference>
<dbReference type="Pfam" id="PF02817">
    <property type="entry name" value="E3_binding"/>
    <property type="match status" value="1"/>
</dbReference>
<dbReference type="GO" id="GO:0016746">
    <property type="term" value="F:acyltransferase activity"/>
    <property type="evidence" value="ECO:0007669"/>
    <property type="project" value="UniProtKB-KW"/>
</dbReference>
<keyword evidence="7" id="KW-0670">Pyruvate</keyword>
<keyword evidence="8" id="KW-1185">Reference proteome</keyword>
<feature type="domain" description="Lipoyl-binding" evidence="5">
    <location>
        <begin position="2"/>
        <end position="77"/>
    </location>
</feature>
<evidence type="ECO:0000256" key="4">
    <source>
        <dbReference type="RuleBase" id="RU003423"/>
    </source>
</evidence>
<evidence type="ECO:0000313" key="8">
    <source>
        <dbReference type="Proteomes" id="UP000184334"/>
    </source>
</evidence>
<dbReference type="EC" id="2.3.1.-" evidence="4"/>
<keyword evidence="4" id="KW-0012">Acyltransferase</keyword>
<dbReference type="PANTHER" id="PTHR23151:SF90">
    <property type="entry name" value="DIHYDROLIPOYLLYSINE-RESIDUE ACETYLTRANSFERASE COMPONENT OF PYRUVATE DEHYDROGENASE COMPLEX, MITOCHONDRIAL-RELATED"/>
    <property type="match status" value="1"/>
</dbReference>
<keyword evidence="3 4" id="KW-0450">Lipoyl</keyword>
<evidence type="ECO:0000313" key="7">
    <source>
        <dbReference type="EMBL" id="SHE83846.1"/>
    </source>
</evidence>
<proteinExistence type="inferred from homology"/>
<dbReference type="GO" id="GO:0045254">
    <property type="term" value="C:pyruvate dehydrogenase complex"/>
    <property type="evidence" value="ECO:0007669"/>
    <property type="project" value="InterPro"/>
</dbReference>
<dbReference type="Gene3D" id="2.40.50.100">
    <property type="match status" value="1"/>
</dbReference>
<dbReference type="SUPFAM" id="SSF47005">
    <property type="entry name" value="Peripheral subunit-binding domain of 2-oxo acid dehydrogenase complex"/>
    <property type="match status" value="1"/>
</dbReference>
<sequence>MAEKLLMIALSPTMEKGTIVKWVKKENESFTEGDVLCEVETDKTTMEYEATEEGTLLKILVPEGEKAAVGEPIAIFGEPGEDISDLLNENIEKVKSEEIKSETIEKETVKEIENIKAKEAEFESISDSIKISPLAKKIALMKNIDITRIKGTGLGGRIIKRDVENYKLLAEAYETPAISLNNDEDRTIPLSDKRRIIGERLSQSKYTSPHFYLTVSVNMENIMENRKMINNRLNEKISMNAFLIKIIANTLRKHRRINSTLQNNKIIEFSRIDIALAVAQEDGLITPIVRNADKKGILQIESELRELIEKAKNNKLEPEEYTNATFTISNLGSFGVDEFTAIINPPASAILAVGMIKKIPIVENDEIIIKPMMKMTLSSDHRVIDGSVAAIFMKDLKETLENPILAIL</sequence>
<comment type="similarity">
    <text evidence="2 4">Belongs to the 2-oxoacid dehydrogenase family.</text>
</comment>
<organism evidence="7 8">
    <name type="scientific">Marinitoga hydrogenitolerans (strain DSM 16785 / JCM 12826 / AT1271)</name>
    <dbReference type="NCBI Taxonomy" id="1122195"/>
    <lineage>
        <taxon>Bacteria</taxon>
        <taxon>Thermotogati</taxon>
        <taxon>Thermotogota</taxon>
        <taxon>Thermotogae</taxon>
        <taxon>Petrotogales</taxon>
        <taxon>Petrotogaceae</taxon>
        <taxon>Marinitoga</taxon>
    </lineage>
</organism>
<evidence type="ECO:0000259" key="6">
    <source>
        <dbReference type="PROSITE" id="PS51826"/>
    </source>
</evidence>
<reference evidence="7" key="1">
    <citation type="submission" date="2016-11" db="EMBL/GenBank/DDBJ databases">
        <authorList>
            <person name="Varghese N."/>
            <person name="Submissions S."/>
        </authorList>
    </citation>
    <scope>NUCLEOTIDE SEQUENCE [LARGE SCALE GENOMIC DNA]</scope>
    <source>
        <strain evidence="7">DSM 16785</strain>
    </source>
</reference>
<dbReference type="Pfam" id="PF00198">
    <property type="entry name" value="2-oxoacid_dh"/>
    <property type="match status" value="1"/>
</dbReference>
<protein>
    <recommendedName>
        <fullName evidence="4">Dihydrolipoamide acetyltransferase component of pyruvate dehydrogenase complex</fullName>
        <ecNumber evidence="4">2.3.1.-</ecNumber>
    </recommendedName>
</protein>
<dbReference type="CDD" id="cd06849">
    <property type="entry name" value="lipoyl_domain"/>
    <property type="match status" value="1"/>
</dbReference>
<dbReference type="InterPro" id="IPR045257">
    <property type="entry name" value="E2/Pdx1"/>
</dbReference>
<gene>
    <name evidence="7" type="ORF">SAMN02745164_01250</name>
</gene>
<dbReference type="SUPFAM" id="SSF52777">
    <property type="entry name" value="CoA-dependent acyltransferases"/>
    <property type="match status" value="1"/>
</dbReference>
<dbReference type="Proteomes" id="UP000184334">
    <property type="component" value="Unassembled WGS sequence"/>
</dbReference>
<evidence type="ECO:0000256" key="2">
    <source>
        <dbReference type="ARBA" id="ARBA00007317"/>
    </source>
</evidence>
<dbReference type="EMBL" id="FQUI01000017">
    <property type="protein sequence ID" value="SHE83846.1"/>
    <property type="molecule type" value="Genomic_DNA"/>
</dbReference>
<name>A0A1M4WRI9_MARH1</name>
<feature type="domain" description="Peripheral subunit-binding (PSBD)" evidence="6">
    <location>
        <begin position="130"/>
        <end position="167"/>
    </location>
</feature>